<accession>A0A1F2PLU4</accession>
<dbReference type="InterPro" id="IPR000415">
    <property type="entry name" value="Nitroreductase-like"/>
</dbReference>
<organism evidence="5 6">
    <name type="scientific">Acetobacterium wieringae</name>
    <dbReference type="NCBI Taxonomy" id="52694"/>
    <lineage>
        <taxon>Bacteria</taxon>
        <taxon>Bacillati</taxon>
        <taxon>Bacillota</taxon>
        <taxon>Clostridia</taxon>
        <taxon>Eubacteriales</taxon>
        <taxon>Eubacteriaceae</taxon>
        <taxon>Acetobacterium</taxon>
    </lineage>
</organism>
<dbReference type="PANTHER" id="PTHR43035:SF1">
    <property type="entry name" value="FATTY ACID REPRESSION MUTANT PROTEIN 2-RELATED"/>
    <property type="match status" value="1"/>
</dbReference>
<keyword evidence="3" id="KW-0560">Oxidoreductase</keyword>
<dbReference type="PANTHER" id="PTHR43035">
    <property type="entry name" value="FATTY ACID REPRESSION MUTANT PROTEIN 2-RELATED"/>
    <property type="match status" value="1"/>
</dbReference>
<dbReference type="GO" id="GO:0005737">
    <property type="term" value="C:cytoplasm"/>
    <property type="evidence" value="ECO:0007669"/>
    <property type="project" value="UniProtKB-SubCell"/>
</dbReference>
<evidence type="ECO:0000259" key="4">
    <source>
        <dbReference type="Pfam" id="PF00881"/>
    </source>
</evidence>
<name>A0A1F2PLU4_9FIRM</name>
<evidence type="ECO:0000256" key="3">
    <source>
        <dbReference type="ARBA" id="ARBA00023002"/>
    </source>
</evidence>
<dbReference type="EMBL" id="LKEU01000010">
    <property type="protein sequence ID" value="OFV72373.1"/>
    <property type="molecule type" value="Genomic_DNA"/>
</dbReference>
<dbReference type="AlphaFoldDB" id="A0A1F2PLU4"/>
<keyword evidence="2" id="KW-0963">Cytoplasm</keyword>
<dbReference type="RefSeq" id="WP_070369652.1">
    <property type="nucleotide sequence ID" value="NZ_JBCFAW010000007.1"/>
</dbReference>
<dbReference type="InterPro" id="IPR033877">
    <property type="entry name" value="Frm2/Hbn1"/>
</dbReference>
<dbReference type="Proteomes" id="UP000176244">
    <property type="component" value="Unassembled WGS sequence"/>
</dbReference>
<dbReference type="CDD" id="cd02140">
    <property type="entry name" value="Frm2-like"/>
    <property type="match status" value="1"/>
</dbReference>
<gene>
    <name evidence="5" type="ORF">ACWI_02840</name>
</gene>
<reference evidence="5 6" key="1">
    <citation type="submission" date="2015-09" db="EMBL/GenBank/DDBJ databases">
        <title>Genome sequence of Acetobacterium wieringae DSM 1911.</title>
        <authorList>
            <person name="Poehlein A."/>
            <person name="Bengelsdorf F.R."/>
            <person name="Schiel-Bengelsdorf B."/>
            <person name="Duerre P."/>
            <person name="Daniel R."/>
        </authorList>
    </citation>
    <scope>NUCLEOTIDE SEQUENCE [LARGE SCALE GENOMIC DNA]</scope>
    <source>
        <strain evidence="5 6">DSM 1911</strain>
    </source>
</reference>
<evidence type="ECO:0000313" key="5">
    <source>
        <dbReference type="EMBL" id="OFV72373.1"/>
    </source>
</evidence>
<sequence>MPLDFKEAIEGRRSIYGICNESTITAEEILEIVDHSTKHIPSAFNCQSQRVAVLFGEKHLEFWGIVMDILRKRILADEFRSTENRINGFAAGCGTLLFYDDTSVTKGLMEKFLPYRDSIPDWAEQANGMLQFAIWTQLEAAGLGASLQHYNPIIDKDVKDAFLIPSDWRLIAQMPFGVPTEMPVAKNFEPIERRVIVVE</sequence>
<dbReference type="Pfam" id="PF00881">
    <property type="entry name" value="Nitroreductase"/>
    <property type="match status" value="1"/>
</dbReference>
<evidence type="ECO:0000313" key="6">
    <source>
        <dbReference type="Proteomes" id="UP000176244"/>
    </source>
</evidence>
<dbReference type="OrthoDB" id="9810617at2"/>
<proteinExistence type="predicted"/>
<feature type="domain" description="Nitroreductase" evidence="4">
    <location>
        <begin position="9"/>
        <end position="177"/>
    </location>
</feature>
<dbReference type="SUPFAM" id="SSF55469">
    <property type="entry name" value="FMN-dependent nitroreductase-like"/>
    <property type="match status" value="1"/>
</dbReference>
<dbReference type="GO" id="GO:0016491">
    <property type="term" value="F:oxidoreductase activity"/>
    <property type="evidence" value="ECO:0007669"/>
    <property type="project" value="UniProtKB-KW"/>
</dbReference>
<dbReference type="STRING" id="52694.ACWI_02840"/>
<comment type="caution">
    <text evidence="5">The sequence shown here is derived from an EMBL/GenBank/DDBJ whole genome shotgun (WGS) entry which is preliminary data.</text>
</comment>
<protein>
    <submittedName>
        <fullName evidence="5">Nitroreductase family protein</fullName>
    </submittedName>
</protein>
<evidence type="ECO:0000256" key="2">
    <source>
        <dbReference type="ARBA" id="ARBA00022490"/>
    </source>
</evidence>
<evidence type="ECO:0000256" key="1">
    <source>
        <dbReference type="ARBA" id="ARBA00004496"/>
    </source>
</evidence>
<dbReference type="InterPro" id="IPR029479">
    <property type="entry name" value="Nitroreductase"/>
</dbReference>
<dbReference type="FunFam" id="3.40.109.10:FF:000001">
    <property type="entry name" value="Nitroreductase family"/>
    <property type="match status" value="1"/>
</dbReference>
<dbReference type="GO" id="GO:0034599">
    <property type="term" value="P:cellular response to oxidative stress"/>
    <property type="evidence" value="ECO:0007669"/>
    <property type="project" value="InterPro"/>
</dbReference>
<comment type="subcellular location">
    <subcellularLocation>
        <location evidence="1">Cytoplasm</location>
    </subcellularLocation>
</comment>
<dbReference type="Gene3D" id="3.40.109.10">
    <property type="entry name" value="NADH Oxidase"/>
    <property type="match status" value="1"/>
</dbReference>